<dbReference type="EMBL" id="MHWB01000010">
    <property type="protein sequence ID" value="OHB01777.1"/>
    <property type="molecule type" value="Genomic_DNA"/>
</dbReference>
<comment type="caution">
    <text evidence="1">The sequence shown here is derived from an EMBL/GenBank/DDBJ whole genome shotgun (WGS) entry which is preliminary data.</text>
</comment>
<dbReference type="Pfam" id="PF02686">
    <property type="entry name" value="GatC"/>
    <property type="match status" value="1"/>
</dbReference>
<evidence type="ECO:0000313" key="2">
    <source>
        <dbReference type="Proteomes" id="UP000177707"/>
    </source>
</evidence>
<protein>
    <recommendedName>
        <fullName evidence="3">Aspartyl/glutamyl-tRNA(Asn/Gln) amidotransferase subunit C</fullName>
    </recommendedName>
</protein>
<evidence type="ECO:0000313" key="1">
    <source>
        <dbReference type="EMBL" id="OHB01777.1"/>
    </source>
</evidence>
<dbReference type="InterPro" id="IPR003837">
    <property type="entry name" value="GatC"/>
</dbReference>
<dbReference type="STRING" id="1802758.A3A96_04460"/>
<dbReference type="GO" id="GO:0006450">
    <property type="term" value="P:regulation of translational fidelity"/>
    <property type="evidence" value="ECO:0007669"/>
    <property type="project" value="InterPro"/>
</dbReference>
<gene>
    <name evidence="1" type="ORF">A3A96_04460</name>
</gene>
<accession>A0A1G2TWV0</accession>
<reference evidence="1 2" key="1">
    <citation type="journal article" date="2016" name="Nat. Commun.">
        <title>Thousands of microbial genomes shed light on interconnected biogeochemical processes in an aquifer system.</title>
        <authorList>
            <person name="Anantharaman K."/>
            <person name="Brown C.T."/>
            <person name="Hug L.A."/>
            <person name="Sharon I."/>
            <person name="Castelle C.J."/>
            <person name="Probst A.J."/>
            <person name="Thomas B.C."/>
            <person name="Singh A."/>
            <person name="Wilkins M.J."/>
            <person name="Karaoz U."/>
            <person name="Brodie E.L."/>
            <person name="Williams K.H."/>
            <person name="Hubbard S.S."/>
            <person name="Banfield J.F."/>
        </authorList>
    </citation>
    <scope>NUCLEOTIDE SEQUENCE [LARGE SCALE GENOMIC DNA]</scope>
</reference>
<dbReference type="Proteomes" id="UP000177707">
    <property type="component" value="Unassembled WGS sequence"/>
</dbReference>
<dbReference type="SUPFAM" id="SSF141000">
    <property type="entry name" value="Glu-tRNAGln amidotransferase C subunit"/>
    <property type="match status" value="1"/>
</dbReference>
<organism evidence="1 2">
    <name type="scientific">Candidatus Zambryskibacteria bacterium RIFCSPLOWO2_01_FULL_39_39</name>
    <dbReference type="NCBI Taxonomy" id="1802758"/>
    <lineage>
        <taxon>Bacteria</taxon>
        <taxon>Candidatus Zambryskiibacteriota</taxon>
    </lineage>
</organism>
<sequence length="101" mass="10950">MSMISKDDIKKLADLARIEIEDSELEGLAKEVDSILGYVGQIKSVVGNVGFPSPDQGEGQGGVLNVMREDENPNESGAYTKELLAEAPETERGFIKVKKIL</sequence>
<dbReference type="AlphaFoldDB" id="A0A1G2TWV0"/>
<name>A0A1G2TWV0_9BACT</name>
<dbReference type="InterPro" id="IPR036113">
    <property type="entry name" value="Asp/Glu-ADT_sf_sub_c"/>
</dbReference>
<proteinExistence type="predicted"/>
<dbReference type="Gene3D" id="1.10.20.60">
    <property type="entry name" value="Glu-tRNAGln amidotransferase C subunit, N-terminal domain"/>
    <property type="match status" value="1"/>
</dbReference>
<dbReference type="NCBIfam" id="TIGR00135">
    <property type="entry name" value="gatC"/>
    <property type="match status" value="1"/>
</dbReference>
<evidence type="ECO:0008006" key="3">
    <source>
        <dbReference type="Google" id="ProtNLM"/>
    </source>
</evidence>